<protein>
    <submittedName>
        <fullName evidence="3">Pentatricopeptide repeat-containing protein MRL1, chloroplastic</fullName>
    </submittedName>
</protein>
<evidence type="ECO:0000256" key="1">
    <source>
        <dbReference type="ARBA" id="ARBA00022737"/>
    </source>
</evidence>
<proteinExistence type="predicted"/>
<dbReference type="Gene3D" id="1.25.40.10">
    <property type="entry name" value="Tetratricopeptide repeat domain"/>
    <property type="match status" value="1"/>
</dbReference>
<name>A0A1Q9EL16_SYMMI</name>
<dbReference type="PROSITE" id="PS51375">
    <property type="entry name" value="PPR"/>
    <property type="match status" value="1"/>
</dbReference>
<comment type="caution">
    <text evidence="3">The sequence shown here is derived from an EMBL/GenBank/DDBJ whole genome shotgun (WGS) entry which is preliminary data.</text>
</comment>
<keyword evidence="4" id="KW-1185">Reference proteome</keyword>
<evidence type="ECO:0000256" key="2">
    <source>
        <dbReference type="PROSITE-ProRule" id="PRU00708"/>
    </source>
</evidence>
<dbReference type="InterPro" id="IPR011990">
    <property type="entry name" value="TPR-like_helical_dom_sf"/>
</dbReference>
<dbReference type="InterPro" id="IPR002885">
    <property type="entry name" value="PPR_rpt"/>
</dbReference>
<dbReference type="PANTHER" id="PTHR47447">
    <property type="entry name" value="OS03G0856100 PROTEIN"/>
    <property type="match status" value="1"/>
</dbReference>
<keyword evidence="1" id="KW-0677">Repeat</keyword>
<accession>A0A1Q9EL16</accession>
<gene>
    <name evidence="3" type="primary">MRL1</name>
    <name evidence="3" type="ORF">AK812_SmicGene8439</name>
</gene>
<dbReference type="AlphaFoldDB" id="A0A1Q9EL16"/>
<reference evidence="3 4" key="1">
    <citation type="submission" date="2016-02" db="EMBL/GenBank/DDBJ databases">
        <title>Genome analysis of coral dinoflagellate symbionts highlights evolutionary adaptations to a symbiotic lifestyle.</title>
        <authorList>
            <person name="Aranda M."/>
            <person name="Li Y."/>
            <person name="Liew Y.J."/>
            <person name="Baumgarten S."/>
            <person name="Simakov O."/>
            <person name="Wilson M."/>
            <person name="Piel J."/>
            <person name="Ashoor H."/>
            <person name="Bougouffa S."/>
            <person name="Bajic V.B."/>
            <person name="Ryu T."/>
            <person name="Ravasi T."/>
            <person name="Bayer T."/>
            <person name="Micklem G."/>
            <person name="Kim H."/>
            <person name="Bhak J."/>
            <person name="Lajeunesse T.C."/>
            <person name="Voolstra C.R."/>
        </authorList>
    </citation>
    <scope>NUCLEOTIDE SEQUENCE [LARGE SCALE GENOMIC DNA]</scope>
    <source>
        <strain evidence="3 4">CCMP2467</strain>
    </source>
</reference>
<dbReference type="PANTHER" id="PTHR47447:SF17">
    <property type="entry name" value="OS12G0638900 PROTEIN"/>
    <property type="match status" value="1"/>
</dbReference>
<dbReference type="Pfam" id="PF13812">
    <property type="entry name" value="PPR_3"/>
    <property type="match status" value="1"/>
</dbReference>
<dbReference type="OrthoDB" id="185373at2759"/>
<evidence type="ECO:0000313" key="3">
    <source>
        <dbReference type="EMBL" id="OLQ08105.1"/>
    </source>
</evidence>
<dbReference type="Proteomes" id="UP000186817">
    <property type="component" value="Unassembled WGS sequence"/>
</dbReference>
<dbReference type="NCBIfam" id="TIGR00756">
    <property type="entry name" value="PPR"/>
    <property type="match status" value="1"/>
</dbReference>
<dbReference type="EMBL" id="LSRX01000124">
    <property type="protein sequence ID" value="OLQ08105.1"/>
    <property type="molecule type" value="Genomic_DNA"/>
</dbReference>
<evidence type="ECO:0000313" key="4">
    <source>
        <dbReference type="Proteomes" id="UP000186817"/>
    </source>
</evidence>
<sequence>MPPMPTAKHARQEPMTVTAAVAVAARQSRAALLAQHLTWSTCFSDKRDTQERSQNEISRRGWRHDVSLFMELGLGPTKDGFRSAIAECGAQRRWERALLLVTKLERRQLHPDESIMAAAMKAVSLSAQWVQALHLLGNLPKISVKINARHCTIAISAMQPSGDWARALSLLASMAPRDLQPTVDTYTWTICTCAKASEWSRAFNLRDQMMEEGMQPNKITYRQLAVMCRKEALWEHGLQLLADAQASQVAWDVPVVLGAVGMSCVRAQQWQRAAAVLAEFEGQLMETNYFWNLAQIRILAEREQCDGWEAAFAWLSEQDLDSFDDETVCPAISACGAQWQKALEWLLALQEGGTAVTTAMYQELVRIRATGGEDEDEDYDMDEDWPLA</sequence>
<feature type="repeat" description="PPR" evidence="2">
    <location>
        <begin position="182"/>
        <end position="216"/>
    </location>
</feature>
<organism evidence="3 4">
    <name type="scientific">Symbiodinium microadriaticum</name>
    <name type="common">Dinoflagellate</name>
    <name type="synonym">Zooxanthella microadriatica</name>
    <dbReference type="NCBI Taxonomy" id="2951"/>
    <lineage>
        <taxon>Eukaryota</taxon>
        <taxon>Sar</taxon>
        <taxon>Alveolata</taxon>
        <taxon>Dinophyceae</taxon>
        <taxon>Suessiales</taxon>
        <taxon>Symbiodiniaceae</taxon>
        <taxon>Symbiodinium</taxon>
    </lineage>
</organism>